<evidence type="ECO:0000313" key="2">
    <source>
        <dbReference type="Proteomes" id="UP000318313"/>
    </source>
</evidence>
<sequence length="122" mass="13851">MNHRLFIIRLLEILSRGKERICIGVSDEFSDGKIELRPCEAAGGEIHGHFQGHSDSTGMGFYKLNPEMIIHGNECRKELCLDTVYADSEKVFVASVYDTTIELSYDDFEYDESMGIISRKPL</sequence>
<keyword evidence="2" id="KW-1185">Reference proteome</keyword>
<dbReference type="AlphaFoldDB" id="A0A518I8W2"/>
<dbReference type="EMBL" id="CP037452">
    <property type="protein sequence ID" value="QDV49553.1"/>
    <property type="molecule type" value="Genomic_DNA"/>
</dbReference>
<dbReference type="Proteomes" id="UP000318313">
    <property type="component" value="Chromosome"/>
</dbReference>
<protein>
    <submittedName>
        <fullName evidence="1">Uncharacterized protein</fullName>
    </submittedName>
</protein>
<organism evidence="1 2">
    <name type="scientific">Gimesia fumaroli</name>
    <dbReference type="NCBI Taxonomy" id="2527976"/>
    <lineage>
        <taxon>Bacteria</taxon>
        <taxon>Pseudomonadati</taxon>
        <taxon>Planctomycetota</taxon>
        <taxon>Planctomycetia</taxon>
        <taxon>Planctomycetales</taxon>
        <taxon>Planctomycetaceae</taxon>
        <taxon>Gimesia</taxon>
    </lineage>
</organism>
<reference evidence="1 2" key="1">
    <citation type="submission" date="2019-03" db="EMBL/GenBank/DDBJ databases">
        <title>Deep-cultivation of Planctomycetes and their phenomic and genomic characterization uncovers novel biology.</title>
        <authorList>
            <person name="Wiegand S."/>
            <person name="Jogler M."/>
            <person name="Boedeker C."/>
            <person name="Pinto D."/>
            <person name="Vollmers J."/>
            <person name="Rivas-Marin E."/>
            <person name="Kohn T."/>
            <person name="Peeters S.H."/>
            <person name="Heuer A."/>
            <person name="Rast P."/>
            <person name="Oberbeckmann S."/>
            <person name="Bunk B."/>
            <person name="Jeske O."/>
            <person name="Meyerdierks A."/>
            <person name="Storesund J.E."/>
            <person name="Kallscheuer N."/>
            <person name="Luecker S."/>
            <person name="Lage O.M."/>
            <person name="Pohl T."/>
            <person name="Merkel B.J."/>
            <person name="Hornburger P."/>
            <person name="Mueller R.-W."/>
            <person name="Bruemmer F."/>
            <person name="Labrenz M."/>
            <person name="Spormann A.M."/>
            <person name="Op den Camp H."/>
            <person name="Overmann J."/>
            <person name="Amann R."/>
            <person name="Jetten M.S.M."/>
            <person name="Mascher T."/>
            <person name="Medema M.H."/>
            <person name="Devos D.P."/>
            <person name="Kaster A.-K."/>
            <person name="Ovreas L."/>
            <person name="Rohde M."/>
            <person name="Galperin M.Y."/>
            <person name="Jogler C."/>
        </authorList>
    </citation>
    <scope>NUCLEOTIDE SEQUENCE [LARGE SCALE GENOMIC DNA]</scope>
    <source>
        <strain evidence="1 2">Enr17</strain>
    </source>
</reference>
<evidence type="ECO:0000313" key="1">
    <source>
        <dbReference type="EMBL" id="QDV49553.1"/>
    </source>
</evidence>
<proteinExistence type="predicted"/>
<dbReference type="KEGG" id="gfm:Enr17x_15730"/>
<accession>A0A518I8W2</accession>
<gene>
    <name evidence="1" type="ORF">Enr17x_15730</name>
</gene>
<dbReference type="RefSeq" id="WP_145307402.1">
    <property type="nucleotide sequence ID" value="NZ_CP037452.1"/>
</dbReference>
<name>A0A518I8W2_9PLAN</name>